<sequence>MPLSNMYGYTVLGGTFDRLHEGHCRFLKFADMKEPIERRIRSVEEFIKLQHVGELRMV</sequence>
<accession>A0AAP0IDS9</accession>
<dbReference type="EMBL" id="JBBNAG010000008">
    <property type="protein sequence ID" value="KAK9113253.1"/>
    <property type="molecule type" value="Genomic_DNA"/>
</dbReference>
<organism evidence="1 2">
    <name type="scientific">Stephania cephalantha</name>
    <dbReference type="NCBI Taxonomy" id="152367"/>
    <lineage>
        <taxon>Eukaryota</taxon>
        <taxon>Viridiplantae</taxon>
        <taxon>Streptophyta</taxon>
        <taxon>Embryophyta</taxon>
        <taxon>Tracheophyta</taxon>
        <taxon>Spermatophyta</taxon>
        <taxon>Magnoliopsida</taxon>
        <taxon>Ranunculales</taxon>
        <taxon>Menispermaceae</taxon>
        <taxon>Menispermoideae</taxon>
        <taxon>Cissampelideae</taxon>
        <taxon>Stephania</taxon>
    </lineage>
</organism>
<dbReference type="AlphaFoldDB" id="A0AAP0IDS9"/>
<evidence type="ECO:0008006" key="3">
    <source>
        <dbReference type="Google" id="ProtNLM"/>
    </source>
</evidence>
<evidence type="ECO:0000313" key="1">
    <source>
        <dbReference type="EMBL" id="KAK9113253.1"/>
    </source>
</evidence>
<keyword evidence="2" id="KW-1185">Reference proteome</keyword>
<reference evidence="1 2" key="1">
    <citation type="submission" date="2024-01" db="EMBL/GenBank/DDBJ databases">
        <title>Genome assemblies of Stephania.</title>
        <authorList>
            <person name="Yang L."/>
        </authorList>
    </citation>
    <scope>NUCLEOTIDE SEQUENCE [LARGE SCALE GENOMIC DNA]</scope>
    <source>
        <strain evidence="1">JXDWG</strain>
        <tissue evidence="1">Leaf</tissue>
    </source>
</reference>
<evidence type="ECO:0000313" key="2">
    <source>
        <dbReference type="Proteomes" id="UP001419268"/>
    </source>
</evidence>
<comment type="caution">
    <text evidence="1">The sequence shown here is derived from an EMBL/GenBank/DDBJ whole genome shotgun (WGS) entry which is preliminary data.</text>
</comment>
<dbReference type="Proteomes" id="UP001419268">
    <property type="component" value="Unassembled WGS sequence"/>
</dbReference>
<proteinExistence type="predicted"/>
<gene>
    <name evidence="1" type="ORF">Scep_020772</name>
</gene>
<name>A0AAP0IDS9_9MAGN</name>
<protein>
    <recommendedName>
        <fullName evidence="3">Cytidyltransferase-like domain-containing protein</fullName>
    </recommendedName>
</protein>